<dbReference type="RefSeq" id="WP_079440972.1">
    <property type="nucleotide sequence ID" value="NZ_MZGT01000049.1"/>
</dbReference>
<evidence type="ECO:0000313" key="4">
    <source>
        <dbReference type="Proteomes" id="UP000191056"/>
    </source>
</evidence>
<dbReference type="AlphaFoldDB" id="A0A1V4IIS4"/>
<comment type="caution">
    <text evidence="2">The sequence shown here is derived from an EMBL/GenBank/DDBJ whole genome shotgun (WGS) entry which is preliminary data.</text>
</comment>
<name>A0A1V4IIS4_9CLOT</name>
<dbReference type="InterPro" id="IPR016181">
    <property type="entry name" value="Acyl_CoA_acyltransferase"/>
</dbReference>
<dbReference type="CDD" id="cd04301">
    <property type="entry name" value="NAT_SF"/>
    <property type="match status" value="1"/>
</dbReference>
<dbReference type="Gene3D" id="3.40.630.30">
    <property type="match status" value="1"/>
</dbReference>
<dbReference type="STRING" id="225345.CLCHR_33800"/>
<proteinExistence type="predicted"/>
<evidence type="ECO:0000259" key="1">
    <source>
        <dbReference type="PROSITE" id="PS51186"/>
    </source>
</evidence>
<dbReference type="GO" id="GO:0004343">
    <property type="term" value="F:glucosamine 6-phosphate N-acetyltransferase activity"/>
    <property type="evidence" value="ECO:0007669"/>
    <property type="project" value="TreeGrafter"/>
</dbReference>
<dbReference type="Pfam" id="PF00583">
    <property type="entry name" value="Acetyltransf_1"/>
    <property type="match status" value="1"/>
</dbReference>
<evidence type="ECO:0000313" key="3">
    <source>
        <dbReference type="EMBL" id="RII34272.1"/>
    </source>
</evidence>
<dbReference type="EMBL" id="MZGT01000049">
    <property type="protein sequence ID" value="OPJ59605.1"/>
    <property type="molecule type" value="Genomic_DNA"/>
</dbReference>
<dbReference type="OrthoDB" id="9804948at2"/>
<sequence>MIREIVNEDFNGLMELYTQLHDNPMTEKTSEIMELWNRILKDKEHHIIVAEEEGRIVSSCVCVIIPNFTHNQRPYAFIENVVTKKDYRNKGLATACLNYAKEIAIKEKCYKLMLLTGSKKESTLNFYEQAGYNKNDKTAFIQWI</sequence>
<reference evidence="3 5" key="2">
    <citation type="submission" date="2018-08" db="EMBL/GenBank/DDBJ databases">
        <title>Genome of Clostridium chromiireducens C1, DSM12136.</title>
        <authorList>
            <person name="Xing M."/>
            <person name="Wei Y."/>
            <person name="Ang E.L."/>
            <person name="Zhao H."/>
            <person name="Zhang Y."/>
        </authorList>
    </citation>
    <scope>NUCLEOTIDE SEQUENCE [LARGE SCALE GENOMIC DNA]</scope>
    <source>
        <strain evidence="3 5">C1</strain>
    </source>
</reference>
<evidence type="ECO:0000313" key="5">
    <source>
        <dbReference type="Proteomes" id="UP000265930"/>
    </source>
</evidence>
<dbReference type="Proteomes" id="UP000191056">
    <property type="component" value="Unassembled WGS sequence"/>
</dbReference>
<dbReference type="SUPFAM" id="SSF55729">
    <property type="entry name" value="Acyl-CoA N-acyltransferases (Nat)"/>
    <property type="match status" value="1"/>
</dbReference>
<dbReference type="Proteomes" id="UP000265930">
    <property type="component" value="Unassembled WGS sequence"/>
</dbReference>
<dbReference type="EMBL" id="QXDJ01000003">
    <property type="protein sequence ID" value="RII34272.1"/>
    <property type="molecule type" value="Genomic_DNA"/>
</dbReference>
<feature type="domain" description="N-acetyltransferase" evidence="1">
    <location>
        <begin position="1"/>
        <end position="144"/>
    </location>
</feature>
<reference evidence="2 4" key="1">
    <citation type="submission" date="2017-03" db="EMBL/GenBank/DDBJ databases">
        <title>Genome sequence of Clostridium chromiireducens DSM 23318.</title>
        <authorList>
            <person name="Poehlein A."/>
            <person name="Daniel R."/>
        </authorList>
    </citation>
    <scope>NUCLEOTIDE SEQUENCE [LARGE SCALE GENOMIC DNA]</scope>
    <source>
        <strain evidence="2 4">DSM 23318</strain>
    </source>
</reference>
<keyword evidence="2" id="KW-0808">Transferase</keyword>
<organism evidence="2 4">
    <name type="scientific">Clostridium chromiireducens</name>
    <dbReference type="NCBI Taxonomy" id="225345"/>
    <lineage>
        <taxon>Bacteria</taxon>
        <taxon>Bacillati</taxon>
        <taxon>Bacillota</taxon>
        <taxon>Clostridia</taxon>
        <taxon>Eubacteriales</taxon>
        <taxon>Clostridiaceae</taxon>
        <taxon>Clostridium</taxon>
    </lineage>
</organism>
<dbReference type="InterPro" id="IPR000182">
    <property type="entry name" value="GNAT_dom"/>
</dbReference>
<keyword evidence="4" id="KW-1185">Reference proteome</keyword>
<protein>
    <submittedName>
        <fullName evidence="2">Acetyltransferase YpeA</fullName>
    </submittedName>
    <submittedName>
        <fullName evidence="3">GNAT family N-acetyltransferase</fullName>
    </submittedName>
</protein>
<dbReference type="PANTHER" id="PTHR13355">
    <property type="entry name" value="GLUCOSAMINE 6-PHOSPHATE N-ACETYLTRANSFERASE"/>
    <property type="match status" value="1"/>
</dbReference>
<dbReference type="PANTHER" id="PTHR13355:SF11">
    <property type="entry name" value="GLUCOSAMINE 6-PHOSPHATE N-ACETYLTRANSFERASE"/>
    <property type="match status" value="1"/>
</dbReference>
<dbReference type="PROSITE" id="PS51186">
    <property type="entry name" value="GNAT"/>
    <property type="match status" value="1"/>
</dbReference>
<gene>
    <name evidence="2" type="primary">ypeA_2</name>
    <name evidence="2" type="ORF">CLCHR_33800</name>
    <name evidence="3" type="ORF">D2A34_14065</name>
</gene>
<evidence type="ECO:0000313" key="2">
    <source>
        <dbReference type="EMBL" id="OPJ59605.1"/>
    </source>
</evidence>
<accession>A0A1V4IIS4</accession>
<dbReference type="InterPro" id="IPR039143">
    <property type="entry name" value="GNPNAT1-like"/>
</dbReference>